<dbReference type="AlphaFoldDB" id="A0A875RWS2"/>
<feature type="compositionally biased region" description="Basic and acidic residues" evidence="2">
    <location>
        <begin position="47"/>
        <end position="63"/>
    </location>
</feature>
<protein>
    <submittedName>
        <fullName evidence="3">Uncharacterized protein</fullName>
    </submittedName>
</protein>
<name>A0A875RWS2_EENNA</name>
<dbReference type="KEGG" id="bnn:FOA43_000237"/>
<organism evidence="3 4">
    <name type="scientific">Eeniella nana</name>
    <name type="common">Yeast</name>
    <name type="synonym">Brettanomyces nanus</name>
    <dbReference type="NCBI Taxonomy" id="13502"/>
    <lineage>
        <taxon>Eukaryota</taxon>
        <taxon>Fungi</taxon>
        <taxon>Dikarya</taxon>
        <taxon>Ascomycota</taxon>
        <taxon>Saccharomycotina</taxon>
        <taxon>Pichiomycetes</taxon>
        <taxon>Pichiales</taxon>
        <taxon>Pichiaceae</taxon>
        <taxon>Brettanomyces</taxon>
    </lineage>
</organism>
<keyword evidence="1" id="KW-0175">Coiled coil</keyword>
<dbReference type="RefSeq" id="XP_038776498.1">
    <property type="nucleotide sequence ID" value="XM_038920570.1"/>
</dbReference>
<accession>A0A875RWS2</accession>
<keyword evidence="4" id="KW-1185">Reference proteome</keyword>
<dbReference type="OrthoDB" id="3993288at2759"/>
<dbReference type="EMBL" id="CP064812">
    <property type="protein sequence ID" value="QPG72933.1"/>
    <property type="molecule type" value="Genomic_DNA"/>
</dbReference>
<sequence length="604" mass="68136">MSSRIQEMSFEKSTDLSLAPSKTSARGGSFNGGMIDEKGTQFEVDNVSERDKESNEGDQDNTKAGESLVEQFLSFNISEDPILELRGSDGTRDVTSDGVMGTTNTFAGSIGTSTGSPAALRDKFIVRKRTQFLRSLPENRKAEEEANSSVISDIINRSMHLPQLDLSSLDQNFRSGSNATETVQLRKELMNCRIQLRLQSDLLKEKYIEKVGQEELSASAHLSAVNDALRGELEDLEGSFHGVKVQLEKMHLDYEEWQAALGKVMTKLRESNDKKVQKVLLNCKEESDMKNKLDIVDSGVGLLIEDRKNEGISMNNKLKSVLDELKSEREQFEVLSRNLEDYKSSSKMASESDEVGKLRDELGTKEDAYRQVKEELKASEERVGRLLDEQRETAGEIDGLQEQLNNFKKMKTELESEINDLKVQNDDLANQTSDAEGNSRVDAILATDINFQTHAIKILSRLLDKKSIREAAEKVLQLANRDQLELKNGPVRQLLAAVYDYLLAGIQTVVMSRLEMTREANDQIERDRKIIDNVQKELKEKPGKLLEDATSSTSKLRIDELTKRWKTAEEALSFERKQSKKRLDELEQENSRLKAKVDLTSLQT</sequence>
<evidence type="ECO:0000313" key="4">
    <source>
        <dbReference type="Proteomes" id="UP000662931"/>
    </source>
</evidence>
<feature type="coiled-coil region" evidence="1">
    <location>
        <begin position="569"/>
        <end position="603"/>
    </location>
</feature>
<reference evidence="3" key="1">
    <citation type="submission" date="2020-10" db="EMBL/GenBank/DDBJ databases">
        <authorList>
            <person name="Roach M.J.R."/>
        </authorList>
    </citation>
    <scope>NUCLEOTIDE SEQUENCE</scope>
    <source>
        <strain evidence="3">CBS 1945</strain>
    </source>
</reference>
<feature type="region of interest" description="Disordered" evidence="2">
    <location>
        <begin position="1"/>
        <end position="63"/>
    </location>
</feature>
<gene>
    <name evidence="3" type="ORF">FOA43_000237</name>
</gene>
<evidence type="ECO:0000256" key="2">
    <source>
        <dbReference type="SAM" id="MobiDB-lite"/>
    </source>
</evidence>
<dbReference type="Proteomes" id="UP000662931">
    <property type="component" value="Chromosome 1"/>
</dbReference>
<proteinExistence type="predicted"/>
<dbReference type="GeneID" id="62193638"/>
<evidence type="ECO:0000313" key="3">
    <source>
        <dbReference type="EMBL" id="QPG72933.1"/>
    </source>
</evidence>
<feature type="coiled-coil region" evidence="1">
    <location>
        <begin position="315"/>
        <end position="438"/>
    </location>
</feature>
<evidence type="ECO:0000256" key="1">
    <source>
        <dbReference type="SAM" id="Coils"/>
    </source>
</evidence>